<comment type="caution">
    <text evidence="2">The sequence shown here is derived from an EMBL/GenBank/DDBJ whole genome shotgun (WGS) entry which is preliminary data.</text>
</comment>
<keyword evidence="3" id="KW-1185">Reference proteome</keyword>
<sequence>MNDPSPHGSDGLTVHVTIAPLPGCGPTGCTTPAGLPGTGVDPVLAIAGSALLLALGAAAVLRARRTPRAD</sequence>
<evidence type="ECO:0000313" key="3">
    <source>
        <dbReference type="Proteomes" id="UP000610303"/>
    </source>
</evidence>
<evidence type="ECO:0008006" key="4">
    <source>
        <dbReference type="Google" id="ProtNLM"/>
    </source>
</evidence>
<proteinExistence type="predicted"/>
<reference evidence="2" key="1">
    <citation type="journal article" date="2014" name="Int. J. Syst. Evol. Microbiol.">
        <title>Complete genome sequence of Corynebacterium casei LMG S-19264T (=DSM 44701T), isolated from a smear-ripened cheese.</title>
        <authorList>
            <consortium name="US DOE Joint Genome Institute (JGI-PGF)"/>
            <person name="Walter F."/>
            <person name="Albersmeier A."/>
            <person name="Kalinowski J."/>
            <person name="Ruckert C."/>
        </authorList>
    </citation>
    <scope>NUCLEOTIDE SEQUENCE</scope>
    <source>
        <strain evidence="2">JCM 3346</strain>
    </source>
</reference>
<protein>
    <recommendedName>
        <fullName evidence="4">Gram-positive cocci surface proteins LPxTG domain-containing protein</fullName>
    </recommendedName>
</protein>
<gene>
    <name evidence="2" type="ORF">GCM10010196_02900</name>
</gene>
<dbReference type="EMBL" id="BMRJ01000001">
    <property type="protein sequence ID" value="GGR13764.1"/>
    <property type="molecule type" value="Genomic_DNA"/>
</dbReference>
<dbReference type="RefSeq" id="WP_189083535.1">
    <property type="nucleotide sequence ID" value="NZ_BMRJ01000001.1"/>
</dbReference>
<keyword evidence="1" id="KW-0472">Membrane</keyword>
<accession>A0A918F9P3</accession>
<name>A0A918F9P3_AGRME</name>
<evidence type="ECO:0000256" key="1">
    <source>
        <dbReference type="SAM" id="Phobius"/>
    </source>
</evidence>
<dbReference type="AlphaFoldDB" id="A0A918F9P3"/>
<feature type="transmembrane region" description="Helical" evidence="1">
    <location>
        <begin position="43"/>
        <end position="61"/>
    </location>
</feature>
<organism evidence="2 3">
    <name type="scientific">Agromyces mediolanus</name>
    <name type="common">Corynebacterium mediolanum</name>
    <dbReference type="NCBI Taxonomy" id="41986"/>
    <lineage>
        <taxon>Bacteria</taxon>
        <taxon>Bacillati</taxon>
        <taxon>Actinomycetota</taxon>
        <taxon>Actinomycetes</taxon>
        <taxon>Micrococcales</taxon>
        <taxon>Microbacteriaceae</taxon>
        <taxon>Agromyces</taxon>
    </lineage>
</organism>
<keyword evidence="1" id="KW-1133">Transmembrane helix</keyword>
<keyword evidence="1" id="KW-0812">Transmembrane</keyword>
<evidence type="ECO:0000313" key="2">
    <source>
        <dbReference type="EMBL" id="GGR13764.1"/>
    </source>
</evidence>
<dbReference type="Proteomes" id="UP000610303">
    <property type="component" value="Unassembled WGS sequence"/>
</dbReference>
<reference evidence="2" key="2">
    <citation type="submission" date="2020-09" db="EMBL/GenBank/DDBJ databases">
        <authorList>
            <person name="Sun Q."/>
            <person name="Ohkuma M."/>
        </authorList>
    </citation>
    <scope>NUCLEOTIDE SEQUENCE</scope>
    <source>
        <strain evidence="2">JCM 3346</strain>
    </source>
</reference>